<keyword evidence="4" id="KW-1185">Reference proteome</keyword>
<keyword evidence="2" id="KW-0472">Membrane</keyword>
<dbReference type="STRING" id="260086.SAMN05216207_1011141"/>
<dbReference type="EMBL" id="FOUY01000011">
    <property type="protein sequence ID" value="SFN27046.1"/>
    <property type="molecule type" value="Genomic_DNA"/>
</dbReference>
<accession>A0A1I4XN48</accession>
<feature type="transmembrane region" description="Helical" evidence="2">
    <location>
        <begin position="145"/>
        <end position="165"/>
    </location>
</feature>
<evidence type="ECO:0008006" key="5">
    <source>
        <dbReference type="Google" id="ProtNLM"/>
    </source>
</evidence>
<protein>
    <recommendedName>
        <fullName evidence="5">Sodium:proton antiporter</fullName>
    </recommendedName>
</protein>
<evidence type="ECO:0000313" key="4">
    <source>
        <dbReference type="Proteomes" id="UP000199614"/>
    </source>
</evidence>
<evidence type="ECO:0000256" key="2">
    <source>
        <dbReference type="SAM" id="Phobius"/>
    </source>
</evidence>
<gene>
    <name evidence="3" type="ORF">SAMN05216207_1011141</name>
</gene>
<sequence length="190" mass="20196">MPTSPTTTARPDGLVTGSDGWNERHRAESPLRRADRNFLELLQELRVVLTGVQILLGFLLTASFTERFERLDPAQRAMFVTTLLAAALSSALLVAPVAAHRVVFRRGCKPELVRWAHRLTQLGLTALAVTLVAGLTLVLDLAIGRTGALAGGGGFVVVLVLLWVVGPVRRVRRTAGGPAPANEPAPANGG</sequence>
<feature type="transmembrane region" description="Helical" evidence="2">
    <location>
        <begin position="45"/>
        <end position="65"/>
    </location>
</feature>
<reference evidence="3 4" key="1">
    <citation type="submission" date="2016-10" db="EMBL/GenBank/DDBJ databases">
        <authorList>
            <person name="de Groot N.N."/>
        </authorList>
    </citation>
    <scope>NUCLEOTIDE SEQUENCE [LARGE SCALE GENOMIC DNA]</scope>
    <source>
        <strain evidence="3 4">CGMCC 4.1877</strain>
    </source>
</reference>
<feature type="transmembrane region" description="Helical" evidence="2">
    <location>
        <begin position="77"/>
        <end position="98"/>
    </location>
</feature>
<feature type="transmembrane region" description="Helical" evidence="2">
    <location>
        <begin position="119"/>
        <end position="139"/>
    </location>
</feature>
<proteinExistence type="predicted"/>
<dbReference type="Pfam" id="PF19853">
    <property type="entry name" value="DUF6328"/>
    <property type="match status" value="1"/>
</dbReference>
<keyword evidence="2" id="KW-1133">Transmembrane helix</keyword>
<dbReference type="RefSeq" id="WP_093342379.1">
    <property type="nucleotide sequence ID" value="NZ_FOUY01000011.1"/>
</dbReference>
<dbReference type="OrthoDB" id="3625784at2"/>
<evidence type="ECO:0000313" key="3">
    <source>
        <dbReference type="EMBL" id="SFN27046.1"/>
    </source>
</evidence>
<dbReference type="Proteomes" id="UP000199614">
    <property type="component" value="Unassembled WGS sequence"/>
</dbReference>
<dbReference type="AlphaFoldDB" id="A0A1I4XN48"/>
<feature type="region of interest" description="Disordered" evidence="1">
    <location>
        <begin position="1"/>
        <end position="22"/>
    </location>
</feature>
<keyword evidence="2" id="KW-0812">Transmembrane</keyword>
<dbReference type="InterPro" id="IPR046291">
    <property type="entry name" value="DUF6328"/>
</dbReference>
<name>A0A1I4XN48_PSUAM</name>
<organism evidence="3 4">
    <name type="scientific">Pseudonocardia ammonioxydans</name>
    <dbReference type="NCBI Taxonomy" id="260086"/>
    <lineage>
        <taxon>Bacteria</taxon>
        <taxon>Bacillati</taxon>
        <taxon>Actinomycetota</taxon>
        <taxon>Actinomycetes</taxon>
        <taxon>Pseudonocardiales</taxon>
        <taxon>Pseudonocardiaceae</taxon>
        <taxon>Pseudonocardia</taxon>
    </lineage>
</organism>
<evidence type="ECO:0000256" key="1">
    <source>
        <dbReference type="SAM" id="MobiDB-lite"/>
    </source>
</evidence>